<keyword evidence="4 9" id="KW-0235">DNA replication</keyword>
<sequence>MFKSSHLPLEHADKKSWASGGASSSSPMEYPTPLNFYEKPPMFDVKLEQFEQSALDRLRILAEIESCSARGRPWDETKRIVSTLCQKHLRLSSNTAGGDLGIMDTQKEDERRKDHLSHFVLRLAFCRTEDLRQRFITAESTLFRCRFEEATPAERTLLYESRDFKWVKVDDVEKKSLEANLRATLTGFKNIAEQNDAWDRDAFYKVQWSQVPQLVEHRRVFLKKGWAYVPARQQSAIVFREFEVHLRQALNMTNRAMPQMDEDTRLTPIIDHLSQGFLAGVASDWQYEEGDDTTKLRAEQVDEYAKKHWPLCMRSIHDQLKKDHHVKHYGRLYYTLFLKGMKLDINEAIAFWKKSFQGGKVTEDKFNKEYRYNIRHTYGQEGKRANYQAKTCVALLTGDAEYGCPYRFLAPESLQTRLQISYADQGLQSSDIHEILNNKKGSHFNIACTRVFEITHAKYVKKGEGLGQSETVTHPNLYAERSIEFETKKEGPTKVTSKQEDDDLEGIIMQVD</sequence>
<evidence type="ECO:0000259" key="12">
    <source>
        <dbReference type="Pfam" id="PF04104"/>
    </source>
</evidence>
<dbReference type="OrthoDB" id="421393at2759"/>
<dbReference type="EMBL" id="KN880475">
    <property type="protein sequence ID" value="KIY70011.1"/>
    <property type="molecule type" value="Genomic_DNA"/>
</dbReference>
<comment type="cofactor">
    <cofactor evidence="9">
        <name>[4Fe-4S] cluster</name>
        <dbReference type="ChEBI" id="CHEBI:49883"/>
    </cofactor>
    <text evidence="9">Binds 1 [4Fe-4S] cluster.</text>
</comment>
<keyword evidence="3 9" id="KW-0639">Primosome</keyword>
<feature type="binding site" evidence="10">
    <location>
        <position position="312"/>
    </location>
    <ligand>
        <name>[4Fe-4S] cluster</name>
        <dbReference type="ChEBI" id="CHEBI:49883"/>
    </ligand>
</feature>
<proteinExistence type="inferred from homology"/>
<dbReference type="GO" id="GO:0006269">
    <property type="term" value="P:DNA replication, synthesis of primer"/>
    <property type="evidence" value="ECO:0007669"/>
    <property type="project" value="UniProtKB-KW"/>
</dbReference>
<evidence type="ECO:0000313" key="14">
    <source>
        <dbReference type="Proteomes" id="UP000054007"/>
    </source>
</evidence>
<evidence type="ECO:0000256" key="4">
    <source>
        <dbReference type="ARBA" id="ARBA00022705"/>
    </source>
</evidence>
<evidence type="ECO:0000256" key="1">
    <source>
        <dbReference type="ARBA" id="ARBA00010564"/>
    </source>
</evidence>
<dbReference type="InterPro" id="IPR016558">
    <property type="entry name" value="DNA_primase_lsu_euk"/>
</dbReference>
<keyword evidence="8 9" id="KW-0238">DNA-binding</keyword>
<dbReference type="GO" id="GO:0006270">
    <property type="term" value="P:DNA replication initiation"/>
    <property type="evidence" value="ECO:0007669"/>
    <property type="project" value="TreeGrafter"/>
</dbReference>
<gene>
    <name evidence="13" type="ORF">CYLTODRAFT_420209</name>
</gene>
<dbReference type="Pfam" id="PF04104">
    <property type="entry name" value="DNA_primase_lrg"/>
    <property type="match status" value="1"/>
</dbReference>
<evidence type="ECO:0000256" key="9">
    <source>
        <dbReference type="PIRNR" id="PIRNR009449"/>
    </source>
</evidence>
<dbReference type="GO" id="GO:0005658">
    <property type="term" value="C:alpha DNA polymerase:primase complex"/>
    <property type="evidence" value="ECO:0007669"/>
    <property type="project" value="TreeGrafter"/>
</dbReference>
<dbReference type="GO" id="GO:0051539">
    <property type="term" value="F:4 iron, 4 sulfur cluster binding"/>
    <property type="evidence" value="ECO:0007669"/>
    <property type="project" value="UniProtKB-UniRule"/>
</dbReference>
<keyword evidence="14" id="KW-1185">Reference proteome</keyword>
<feature type="binding site" evidence="10">
    <location>
        <position position="404"/>
    </location>
    <ligand>
        <name>[4Fe-4S] cluster</name>
        <dbReference type="ChEBI" id="CHEBI:49883"/>
    </ligand>
</feature>
<evidence type="ECO:0000256" key="3">
    <source>
        <dbReference type="ARBA" id="ARBA00022515"/>
    </source>
</evidence>
<dbReference type="Pfam" id="PF26466">
    <property type="entry name" value="DNA_primase_lrg_N"/>
    <property type="match status" value="1"/>
</dbReference>
<keyword evidence="2 9" id="KW-0004">4Fe-4S</keyword>
<feature type="region of interest" description="Disordered" evidence="11">
    <location>
        <begin position="1"/>
        <end position="25"/>
    </location>
</feature>
<evidence type="ECO:0000256" key="5">
    <source>
        <dbReference type="ARBA" id="ARBA00022723"/>
    </source>
</evidence>
<feature type="binding site" evidence="10">
    <location>
        <position position="392"/>
    </location>
    <ligand>
        <name>[4Fe-4S] cluster</name>
        <dbReference type="ChEBI" id="CHEBI:49883"/>
    </ligand>
</feature>
<keyword evidence="6 9" id="KW-0408">Iron</keyword>
<dbReference type="InterPro" id="IPR058560">
    <property type="entry name" value="DNA_primase_C"/>
</dbReference>
<dbReference type="AlphaFoldDB" id="A0A0D7BK73"/>
<keyword evidence="7 9" id="KW-0411">Iron-sulfur</keyword>
<dbReference type="CDD" id="cd07322">
    <property type="entry name" value="PriL_PriS_Eukaryotic"/>
    <property type="match status" value="1"/>
</dbReference>
<evidence type="ECO:0000256" key="6">
    <source>
        <dbReference type="ARBA" id="ARBA00023004"/>
    </source>
</evidence>
<comment type="function">
    <text evidence="9">DNA primase is the polymerase that synthesizes small RNA primers for the Okazaki fragments made during discontinuous DNA replication.</text>
</comment>
<evidence type="ECO:0000256" key="8">
    <source>
        <dbReference type="ARBA" id="ARBA00023125"/>
    </source>
</evidence>
<evidence type="ECO:0000256" key="11">
    <source>
        <dbReference type="SAM" id="MobiDB-lite"/>
    </source>
</evidence>
<evidence type="ECO:0000256" key="10">
    <source>
        <dbReference type="PIRSR" id="PIRSR009449-1"/>
    </source>
</evidence>
<dbReference type="Gene3D" id="1.20.930.80">
    <property type="match status" value="1"/>
</dbReference>
<dbReference type="STRING" id="1314674.A0A0D7BK73"/>
<dbReference type="PANTHER" id="PTHR10537:SF3">
    <property type="entry name" value="DNA PRIMASE LARGE SUBUNIT"/>
    <property type="match status" value="1"/>
</dbReference>
<feature type="domain" description="DNA primase large subunit C-terminal" evidence="12">
    <location>
        <begin position="303"/>
        <end position="478"/>
    </location>
</feature>
<dbReference type="PANTHER" id="PTHR10537">
    <property type="entry name" value="DNA PRIMASE LARGE SUBUNIT"/>
    <property type="match status" value="1"/>
</dbReference>
<dbReference type="PIRSF" id="PIRSF009449">
    <property type="entry name" value="DNA_primase_large_subunit"/>
    <property type="match status" value="1"/>
</dbReference>
<dbReference type="Proteomes" id="UP000054007">
    <property type="component" value="Unassembled WGS sequence"/>
</dbReference>
<dbReference type="InterPro" id="IPR007238">
    <property type="entry name" value="DNA_primase_lsu_euk/arc"/>
</dbReference>
<dbReference type="GO" id="GO:0046872">
    <property type="term" value="F:metal ion binding"/>
    <property type="evidence" value="ECO:0007669"/>
    <property type="project" value="UniProtKB-UniRule"/>
</dbReference>
<accession>A0A0D7BK73</accession>
<reference evidence="13 14" key="1">
    <citation type="journal article" date="2015" name="Fungal Genet. Biol.">
        <title>Evolution of novel wood decay mechanisms in Agaricales revealed by the genome sequences of Fistulina hepatica and Cylindrobasidium torrendii.</title>
        <authorList>
            <person name="Floudas D."/>
            <person name="Held B.W."/>
            <person name="Riley R."/>
            <person name="Nagy L.G."/>
            <person name="Koehler G."/>
            <person name="Ransdell A.S."/>
            <person name="Younus H."/>
            <person name="Chow J."/>
            <person name="Chiniquy J."/>
            <person name="Lipzen A."/>
            <person name="Tritt A."/>
            <person name="Sun H."/>
            <person name="Haridas S."/>
            <person name="LaButti K."/>
            <person name="Ohm R.A."/>
            <person name="Kues U."/>
            <person name="Blanchette R.A."/>
            <person name="Grigoriev I.V."/>
            <person name="Minto R.E."/>
            <person name="Hibbett D.S."/>
        </authorList>
    </citation>
    <scope>NUCLEOTIDE SEQUENCE [LARGE SCALE GENOMIC DNA]</scope>
    <source>
        <strain evidence="13 14">FP15055 ss-10</strain>
    </source>
</reference>
<comment type="similarity">
    <text evidence="1 9">Belongs to the eukaryotic-type primase large subunit family.</text>
</comment>
<keyword evidence="5 9" id="KW-0479">Metal-binding</keyword>
<dbReference type="GO" id="GO:0003677">
    <property type="term" value="F:DNA binding"/>
    <property type="evidence" value="ECO:0007669"/>
    <property type="project" value="UniProtKB-UniRule"/>
</dbReference>
<protein>
    <recommendedName>
        <fullName evidence="9">DNA primase large subunit</fullName>
    </recommendedName>
</protein>
<evidence type="ECO:0000256" key="2">
    <source>
        <dbReference type="ARBA" id="ARBA00022485"/>
    </source>
</evidence>
<organism evidence="13 14">
    <name type="scientific">Cylindrobasidium torrendii FP15055 ss-10</name>
    <dbReference type="NCBI Taxonomy" id="1314674"/>
    <lineage>
        <taxon>Eukaryota</taxon>
        <taxon>Fungi</taxon>
        <taxon>Dikarya</taxon>
        <taxon>Basidiomycota</taxon>
        <taxon>Agaricomycotina</taxon>
        <taxon>Agaricomycetes</taxon>
        <taxon>Agaricomycetidae</taxon>
        <taxon>Agaricales</taxon>
        <taxon>Marasmiineae</taxon>
        <taxon>Physalacriaceae</taxon>
        <taxon>Cylindrobasidium</taxon>
    </lineage>
</organism>
<name>A0A0D7BK73_9AGAR</name>
<feature type="binding site" evidence="10">
    <location>
        <position position="448"/>
    </location>
    <ligand>
        <name>[4Fe-4S] cluster</name>
        <dbReference type="ChEBI" id="CHEBI:49883"/>
    </ligand>
</feature>
<evidence type="ECO:0000256" key="7">
    <source>
        <dbReference type="ARBA" id="ARBA00023014"/>
    </source>
</evidence>
<evidence type="ECO:0000313" key="13">
    <source>
        <dbReference type="EMBL" id="KIY70011.1"/>
    </source>
</evidence>